<proteinExistence type="predicted"/>
<accession>A0A0A1U5A9</accession>
<dbReference type="Proteomes" id="UP000014680">
    <property type="component" value="Unassembled WGS sequence"/>
</dbReference>
<reference evidence="1 2" key="1">
    <citation type="submission" date="2012-10" db="EMBL/GenBank/DDBJ databases">
        <authorList>
            <person name="Zafar N."/>
            <person name="Inman J."/>
            <person name="Hall N."/>
            <person name="Lorenzi H."/>
            <person name="Caler E."/>
        </authorList>
    </citation>
    <scope>NUCLEOTIDE SEQUENCE [LARGE SCALE GENOMIC DNA]</scope>
    <source>
        <strain evidence="1 2">IP1</strain>
    </source>
</reference>
<keyword evidence="2" id="KW-1185">Reference proteome</keyword>
<dbReference type="EMBL" id="KB206629">
    <property type="protein sequence ID" value="ELP89479.1"/>
    <property type="molecule type" value="Genomic_DNA"/>
</dbReference>
<dbReference type="RefSeq" id="XP_004256250.1">
    <property type="nucleotide sequence ID" value="XM_004256202.1"/>
</dbReference>
<dbReference type="VEuPathDB" id="AmoebaDB:EIN_391340"/>
<evidence type="ECO:0000313" key="1">
    <source>
        <dbReference type="EMBL" id="ELP89479.1"/>
    </source>
</evidence>
<dbReference type="KEGG" id="eiv:EIN_391340"/>
<gene>
    <name evidence="1" type="ORF">EIN_391340</name>
</gene>
<dbReference type="AlphaFoldDB" id="A0A0A1U5A9"/>
<evidence type="ECO:0000313" key="2">
    <source>
        <dbReference type="Proteomes" id="UP000014680"/>
    </source>
</evidence>
<organism evidence="1 2">
    <name type="scientific">Entamoeba invadens IP1</name>
    <dbReference type="NCBI Taxonomy" id="370355"/>
    <lineage>
        <taxon>Eukaryota</taxon>
        <taxon>Amoebozoa</taxon>
        <taxon>Evosea</taxon>
        <taxon>Archamoebae</taxon>
        <taxon>Mastigamoebida</taxon>
        <taxon>Entamoebidae</taxon>
        <taxon>Entamoeba</taxon>
    </lineage>
</organism>
<sequence length="428" mass="48470">MLKNPLLCTKELTLIKRESKSYEAIQQAGVIALLVSNGVTFQLNSPIRFAPIAMQLFVVNDVIIDGESLNFGKMVEEQCNQRFSADSTELENVEDKKKLLKNIKRRKELNRAALSFNSLVSIAESFGYHFELKLIKSAKKTLQMTKIKSVFKEGRIFLDEKAFTEIGNATNKYITSLCSKDKYYVKISPFDKNIINLINPKTKPDHALPIETVLSTERSSTVSTQSEQTLRLLFPYQERFDSKNEVATFKTVECTEHVTDHPNRVDYISVGDVTSVANSTPNFEYIVNDQKFEDYVGEVQPTNCVEPINSVDYTDTYNVPKCIRNLRPIEQMGYTNTTDSMGTVSQINTLNCVNDTALIYTPVNSYLSTANCHNTINTFQPKPLLFNPTIYFPPSKPSNLVMAPQINMFCPQHRVYIPKHGLTSALDM</sequence>
<dbReference type="GeneID" id="14888410"/>
<name>A0A0A1U5A9_ENTIV</name>
<protein>
    <submittedName>
        <fullName evidence="1">Uncharacterized protein</fullName>
    </submittedName>
</protein>